<feature type="compositionally biased region" description="Basic and acidic residues" evidence="1">
    <location>
        <begin position="16"/>
        <end position="52"/>
    </location>
</feature>
<dbReference type="EMBL" id="JADKYB010000003">
    <property type="protein sequence ID" value="MBM9504185.1"/>
    <property type="molecule type" value="Genomic_DNA"/>
</dbReference>
<comment type="caution">
    <text evidence="2">The sequence shown here is derived from an EMBL/GenBank/DDBJ whole genome shotgun (WGS) entry which is preliminary data.</text>
</comment>
<dbReference type="InterPro" id="IPR045961">
    <property type="entry name" value="DUF6381"/>
</dbReference>
<keyword evidence="3" id="KW-1185">Reference proteome</keyword>
<accession>A0ABS2TPL1</accession>
<proteinExistence type="predicted"/>
<name>A0ABS2TPL1_9ACTN</name>
<dbReference type="Proteomes" id="UP000749040">
    <property type="component" value="Unassembled WGS sequence"/>
</dbReference>
<reference evidence="2 3" key="1">
    <citation type="submission" date="2021-01" db="EMBL/GenBank/DDBJ databases">
        <title>Streptomyces acididurans sp. nov., isolated from a peat swamp forest soil.</title>
        <authorList>
            <person name="Chantavorakit T."/>
            <person name="Duangmal K."/>
        </authorList>
    </citation>
    <scope>NUCLEOTIDE SEQUENCE [LARGE SCALE GENOMIC DNA]</scope>
    <source>
        <strain evidence="2 3">KK5PA1</strain>
    </source>
</reference>
<organism evidence="2 3">
    <name type="scientific">Actinacidiphila acididurans</name>
    <dbReference type="NCBI Taxonomy" id="2784346"/>
    <lineage>
        <taxon>Bacteria</taxon>
        <taxon>Bacillati</taxon>
        <taxon>Actinomycetota</taxon>
        <taxon>Actinomycetes</taxon>
        <taxon>Kitasatosporales</taxon>
        <taxon>Streptomycetaceae</taxon>
        <taxon>Actinacidiphila</taxon>
    </lineage>
</organism>
<dbReference type="Pfam" id="PF19908">
    <property type="entry name" value="DUF6381"/>
    <property type="match status" value="1"/>
</dbReference>
<evidence type="ECO:0000313" key="2">
    <source>
        <dbReference type="EMBL" id="MBM9504185.1"/>
    </source>
</evidence>
<evidence type="ECO:0000256" key="1">
    <source>
        <dbReference type="SAM" id="MobiDB-lite"/>
    </source>
</evidence>
<evidence type="ECO:0000313" key="3">
    <source>
        <dbReference type="Proteomes" id="UP000749040"/>
    </source>
</evidence>
<dbReference type="RefSeq" id="WP_205356061.1">
    <property type="nucleotide sequence ID" value="NZ_JADKYB010000003.1"/>
</dbReference>
<feature type="region of interest" description="Disordered" evidence="1">
    <location>
        <begin position="1"/>
        <end position="70"/>
    </location>
</feature>
<protein>
    <submittedName>
        <fullName evidence="2">Small hydrophilic protein</fullName>
    </submittedName>
</protein>
<sequence>MSGSSASHPYTGPSHAHIEALREEARGLRSAAERSSDPDERERLKQRARQLDSDSEQESMMAAGDIYPTE</sequence>
<gene>
    <name evidence="2" type="ORF">ITX44_06475</name>
</gene>